<dbReference type="Pfam" id="PF00102">
    <property type="entry name" value="Y_phosphatase"/>
    <property type="match status" value="2"/>
</dbReference>
<dbReference type="STRING" id="34508.A0A4U5NSM9"/>
<dbReference type="GO" id="GO:0004725">
    <property type="term" value="F:protein tyrosine phosphatase activity"/>
    <property type="evidence" value="ECO:0007669"/>
    <property type="project" value="UniProtKB-EC"/>
</dbReference>
<dbReference type="InterPro" id="IPR000387">
    <property type="entry name" value="Tyr_Pase_dom"/>
</dbReference>
<sequence length="1138" mass="128849">MIRMPLKLKWGKKSGRYELSQDVYVLSISIGEHPILQCTLTTESLAHKCIEYLRQKVDLNQVEMFGLRYQMRCNDPDMRIMRWVEMDKPLRKQLDKWACKPRQVQLAILFHTPNAFTLTDQMARSYYFLMMKLDVVEGRLTLEMEKYIYLAALSLQVEFGDYDPAIHTIDFMRSLQLLPTSICRSAQILEDLLKRVSLVHERLSGMQPSYAALLYIVDSQQSEGYGEEFFNARDEDSSEVNFGYAPDGIVVKRNYAAPLKYAWNDIKDICGSKRHLYVKCKDSTIVEFTLEDAEMVKYLVVLLNWQFRYATTDAVVHRNVPMDINNLQGGIKTFSSNPFHKLSALDLPSTRTLSCSSTRTDSVTSSQYFFSAGPASSLFNLNMDTKRPSNSLLSSLSFRTPMSTSTTVDRARAASVVGNFLAAEAMSSLVHQAPVNHQPHDVSKLCTSNSNGIYRPAACQQQFASTYAITEAPSMNPRPFTPPKRQFLKAKTGSSPEIHMVGAVQSKANQKTRMRTELMHRVPRSNPDLTSKWRSTPDLQSTAREKTSLQHSNQDANACRGTSPSSLCYSTGHVISGNNYSQGQQIVYPTPKCIPKWSDRPATLRPSDLSTRFYSTKHEPQLLLEPNRTLRHEQRHLDHSIRRERHGRGRNAGRCLTHSGIYRRALLRSIGFDQQRLLEHFARYSNKEKLQISSCPRKLSRLISLRVDPYLLLRFFFSLPLAPYLNSENFADPMHPANGAAVFASGVVAGQYDTFTRRQVPASSSEYMLKTLLQKLFSENDLLLEFNSIPKKRHSAGSSTSQLPDNQSRNRSKNIVPYEDTRVMLHPHRKNTTGYINASNIQIPLGNRMFRYIVTQSPLQETINDFWQTIWETGTQVVVMLCEPHTDKHSSIPFYWPTASKGKLSLHDYSVKMSSATVGKHQTTTILTLKCSSSGKRRTVYHMKYTGFNDAGVPKGEDSFFGFIDAVNSVKRHVENERALESDSGVSSAVSSSRSKLRSRSTSRVNLSDVTNRERSQSMDGSWRRRLQLSNGATSLSIHSDSSSESGSSMNGVTISSPMAPTVETPPITVVCLDGTNESGLYVLVEVLMHCFEQNINVDVARTLNILRQQRMNLLQSFDQYRFAYSLLANYLSKSRLI</sequence>
<evidence type="ECO:0000313" key="13">
    <source>
        <dbReference type="Proteomes" id="UP000298663"/>
    </source>
</evidence>
<dbReference type="Proteomes" id="UP000298663">
    <property type="component" value="Unassembled WGS sequence"/>
</dbReference>
<reference evidence="12 13" key="2">
    <citation type="journal article" date="2019" name="G3 (Bethesda)">
        <title>Hybrid Assembly of the Genome of the Entomopathogenic Nematode Steinernema carpocapsae Identifies the X-Chromosome.</title>
        <authorList>
            <person name="Serra L."/>
            <person name="Macchietto M."/>
            <person name="Macias-Munoz A."/>
            <person name="McGill C.J."/>
            <person name="Rodriguez I.M."/>
            <person name="Rodriguez B."/>
            <person name="Murad R."/>
            <person name="Mortazavi A."/>
        </authorList>
    </citation>
    <scope>NUCLEOTIDE SEQUENCE [LARGE SCALE GENOMIC DNA]</scope>
    <source>
        <strain evidence="12 13">ALL</strain>
    </source>
</reference>
<evidence type="ECO:0000256" key="2">
    <source>
        <dbReference type="ARBA" id="ARBA00009649"/>
    </source>
</evidence>
<dbReference type="InterPro" id="IPR029021">
    <property type="entry name" value="Prot-tyrosine_phosphatase-like"/>
</dbReference>
<dbReference type="SMART" id="SM00194">
    <property type="entry name" value="PTPc"/>
    <property type="match status" value="1"/>
</dbReference>
<gene>
    <name evidence="12" type="ORF">L596_011129</name>
</gene>
<feature type="compositionally biased region" description="Polar residues" evidence="8">
    <location>
        <begin position="549"/>
        <end position="561"/>
    </location>
</feature>
<dbReference type="PRINTS" id="PR00700">
    <property type="entry name" value="PRTYPHPHTASE"/>
</dbReference>
<feature type="region of interest" description="Disordered" evidence="8">
    <location>
        <begin position="792"/>
        <end position="814"/>
    </location>
</feature>
<dbReference type="InterPro" id="IPR019749">
    <property type="entry name" value="Band_41_domain"/>
</dbReference>
<dbReference type="Gene3D" id="3.90.190.10">
    <property type="entry name" value="Protein tyrosine phosphatase superfamily"/>
    <property type="match status" value="1"/>
</dbReference>
<feature type="domain" description="Tyrosine-protein phosphatase" evidence="9">
    <location>
        <begin position="782"/>
        <end position="1131"/>
    </location>
</feature>
<dbReference type="AlphaFoldDB" id="A0A4U5NSM9"/>
<keyword evidence="7" id="KW-0206">Cytoskeleton</keyword>
<keyword evidence="6" id="KW-0904">Protein phosphatase</keyword>
<dbReference type="EMBL" id="AZBU02000003">
    <property type="protein sequence ID" value="TKR86557.1"/>
    <property type="molecule type" value="Genomic_DNA"/>
</dbReference>
<evidence type="ECO:0000259" key="9">
    <source>
        <dbReference type="PROSITE" id="PS50055"/>
    </source>
</evidence>
<evidence type="ECO:0000256" key="1">
    <source>
        <dbReference type="ARBA" id="ARBA00004245"/>
    </source>
</evidence>
<dbReference type="PRINTS" id="PR00935">
    <property type="entry name" value="BAND41"/>
</dbReference>
<accession>A0A4U5NSM9</accession>
<dbReference type="EC" id="3.1.3.48" evidence="3"/>
<feature type="domain" description="Tyrosine specific protein phosphatases" evidence="10">
    <location>
        <begin position="1066"/>
        <end position="1122"/>
    </location>
</feature>
<keyword evidence="13" id="KW-1185">Reference proteome</keyword>
<dbReference type="InterPro" id="IPR011993">
    <property type="entry name" value="PH-like_dom_sf"/>
</dbReference>
<evidence type="ECO:0000259" key="11">
    <source>
        <dbReference type="PROSITE" id="PS50057"/>
    </source>
</evidence>
<dbReference type="Gene3D" id="3.10.20.90">
    <property type="entry name" value="Phosphatidylinositol 3-kinase Catalytic Subunit, Chain A, domain 1"/>
    <property type="match status" value="1"/>
</dbReference>
<evidence type="ECO:0000256" key="4">
    <source>
        <dbReference type="ARBA" id="ARBA00022490"/>
    </source>
</evidence>
<feature type="compositionally biased region" description="Low complexity" evidence="8">
    <location>
        <begin position="982"/>
        <end position="994"/>
    </location>
</feature>
<evidence type="ECO:0000256" key="8">
    <source>
        <dbReference type="SAM" id="MobiDB-lite"/>
    </source>
</evidence>
<evidence type="ECO:0000256" key="7">
    <source>
        <dbReference type="ARBA" id="ARBA00023212"/>
    </source>
</evidence>
<dbReference type="OrthoDB" id="10012364at2759"/>
<dbReference type="InterPro" id="IPR000299">
    <property type="entry name" value="FERM_domain"/>
</dbReference>
<dbReference type="PANTHER" id="PTHR45706">
    <property type="entry name" value="TYROSINE-PROTEIN PHOSPHATASE"/>
    <property type="match status" value="1"/>
</dbReference>
<dbReference type="SMART" id="SM00295">
    <property type="entry name" value="B41"/>
    <property type="match status" value="1"/>
</dbReference>
<evidence type="ECO:0000256" key="5">
    <source>
        <dbReference type="ARBA" id="ARBA00022801"/>
    </source>
</evidence>
<comment type="caution">
    <text evidence="12">The sequence shown here is derived from an EMBL/GenBank/DDBJ whole genome shotgun (WGS) entry which is preliminary data.</text>
</comment>
<dbReference type="GO" id="GO:0005856">
    <property type="term" value="C:cytoskeleton"/>
    <property type="evidence" value="ECO:0007669"/>
    <property type="project" value="UniProtKB-SubCell"/>
</dbReference>
<dbReference type="InterPro" id="IPR014352">
    <property type="entry name" value="FERM/acyl-CoA-bd_prot_sf"/>
</dbReference>
<feature type="region of interest" description="Disordered" evidence="8">
    <location>
        <begin position="977"/>
        <end position="1060"/>
    </location>
</feature>
<comment type="similarity">
    <text evidence="2">Belongs to the protein-tyrosine phosphatase family. Non-receptor class subfamily.</text>
</comment>
<dbReference type="InterPro" id="IPR035963">
    <property type="entry name" value="FERM_2"/>
</dbReference>
<evidence type="ECO:0000313" key="12">
    <source>
        <dbReference type="EMBL" id="TKR86557.1"/>
    </source>
</evidence>
<feature type="compositionally biased region" description="Polar residues" evidence="8">
    <location>
        <begin position="1050"/>
        <end position="1059"/>
    </location>
</feature>
<organism evidence="12 13">
    <name type="scientific">Steinernema carpocapsae</name>
    <name type="common">Entomopathogenic nematode</name>
    <dbReference type="NCBI Taxonomy" id="34508"/>
    <lineage>
        <taxon>Eukaryota</taxon>
        <taxon>Metazoa</taxon>
        <taxon>Ecdysozoa</taxon>
        <taxon>Nematoda</taxon>
        <taxon>Chromadorea</taxon>
        <taxon>Rhabditida</taxon>
        <taxon>Tylenchina</taxon>
        <taxon>Panagrolaimomorpha</taxon>
        <taxon>Strongyloidoidea</taxon>
        <taxon>Steinernematidae</taxon>
        <taxon>Steinernema</taxon>
    </lineage>
</organism>
<keyword evidence="5" id="KW-0378">Hydrolase</keyword>
<dbReference type="Pfam" id="PF00373">
    <property type="entry name" value="FERM_M"/>
    <property type="match status" value="1"/>
</dbReference>
<protein>
    <recommendedName>
        <fullName evidence="3">protein-tyrosine-phosphatase</fullName>
        <ecNumber evidence="3">3.1.3.48</ecNumber>
    </recommendedName>
</protein>
<evidence type="ECO:0000259" key="10">
    <source>
        <dbReference type="PROSITE" id="PS50056"/>
    </source>
</evidence>
<feature type="domain" description="FERM" evidence="11">
    <location>
        <begin position="24"/>
        <end position="314"/>
    </location>
</feature>
<proteinExistence type="inferred from homology"/>
<dbReference type="Gene3D" id="2.30.29.30">
    <property type="entry name" value="Pleckstrin-homology domain (PH domain)/Phosphotyrosine-binding domain (PTB)"/>
    <property type="match status" value="1"/>
</dbReference>
<dbReference type="PROSITE" id="PS50056">
    <property type="entry name" value="TYR_PHOSPHATASE_2"/>
    <property type="match status" value="1"/>
</dbReference>
<dbReference type="SUPFAM" id="SSF47031">
    <property type="entry name" value="Second domain of FERM"/>
    <property type="match status" value="1"/>
</dbReference>
<feature type="compositionally biased region" description="Polar residues" evidence="8">
    <location>
        <begin position="527"/>
        <end position="542"/>
    </location>
</feature>
<evidence type="ECO:0000256" key="3">
    <source>
        <dbReference type="ARBA" id="ARBA00013064"/>
    </source>
</evidence>
<dbReference type="Pfam" id="PF09379">
    <property type="entry name" value="FERM_N"/>
    <property type="match status" value="1"/>
</dbReference>
<evidence type="ECO:0000256" key="6">
    <source>
        <dbReference type="ARBA" id="ARBA00022912"/>
    </source>
</evidence>
<dbReference type="SUPFAM" id="SSF52799">
    <property type="entry name" value="(Phosphotyrosine protein) phosphatases II"/>
    <property type="match status" value="1"/>
</dbReference>
<dbReference type="InterPro" id="IPR000242">
    <property type="entry name" value="PTP_cat"/>
</dbReference>
<dbReference type="InterPro" id="IPR018979">
    <property type="entry name" value="FERM_N"/>
</dbReference>
<dbReference type="InterPro" id="IPR019748">
    <property type="entry name" value="FERM_central"/>
</dbReference>
<keyword evidence="4" id="KW-0963">Cytoplasm</keyword>
<dbReference type="PANTHER" id="PTHR45706:SF1">
    <property type="entry name" value="PEZ, ISOFORM A"/>
    <property type="match status" value="1"/>
</dbReference>
<reference evidence="12 13" key="1">
    <citation type="journal article" date="2015" name="Genome Biol.">
        <title>Comparative genomics of Steinernema reveals deeply conserved gene regulatory networks.</title>
        <authorList>
            <person name="Dillman A.R."/>
            <person name="Macchietto M."/>
            <person name="Porter C.F."/>
            <person name="Rogers A."/>
            <person name="Williams B."/>
            <person name="Antoshechkin I."/>
            <person name="Lee M.M."/>
            <person name="Goodwin Z."/>
            <person name="Lu X."/>
            <person name="Lewis E.E."/>
            <person name="Goodrich-Blair H."/>
            <person name="Stock S.P."/>
            <person name="Adams B.J."/>
            <person name="Sternberg P.W."/>
            <person name="Mortazavi A."/>
        </authorList>
    </citation>
    <scope>NUCLEOTIDE SEQUENCE [LARGE SCALE GENOMIC DNA]</scope>
    <source>
        <strain evidence="12 13">ALL</strain>
    </source>
</reference>
<dbReference type="InterPro" id="IPR003595">
    <property type="entry name" value="Tyr_Pase_cat"/>
</dbReference>
<dbReference type="CDD" id="cd14473">
    <property type="entry name" value="FERM_B-lobe"/>
    <property type="match status" value="1"/>
</dbReference>
<feature type="compositionally biased region" description="Polar residues" evidence="8">
    <location>
        <begin position="796"/>
        <end position="809"/>
    </location>
</feature>
<dbReference type="PROSITE" id="PS50057">
    <property type="entry name" value="FERM_3"/>
    <property type="match status" value="1"/>
</dbReference>
<dbReference type="SUPFAM" id="SSF50729">
    <property type="entry name" value="PH domain-like"/>
    <property type="match status" value="1"/>
</dbReference>
<feature type="compositionally biased region" description="Low complexity" evidence="8">
    <location>
        <begin position="1035"/>
        <end position="1049"/>
    </location>
</feature>
<name>A0A4U5NSM9_STECR</name>
<dbReference type="SMART" id="SM00404">
    <property type="entry name" value="PTPc_motif"/>
    <property type="match status" value="1"/>
</dbReference>
<dbReference type="PROSITE" id="PS50055">
    <property type="entry name" value="TYR_PHOSPHATASE_PTP"/>
    <property type="match status" value="1"/>
</dbReference>
<dbReference type="Gene3D" id="1.20.80.10">
    <property type="match status" value="1"/>
</dbReference>
<comment type="subcellular location">
    <subcellularLocation>
        <location evidence="1">Cytoplasm</location>
        <location evidence="1">Cytoskeleton</location>
    </subcellularLocation>
</comment>
<feature type="region of interest" description="Disordered" evidence="8">
    <location>
        <begin position="524"/>
        <end position="561"/>
    </location>
</feature>